<feature type="domain" description="SCAN box" evidence="2">
    <location>
        <begin position="36"/>
        <end position="93"/>
    </location>
</feature>
<protein>
    <recommendedName>
        <fullName evidence="2">SCAN box domain-containing protein</fullName>
    </recommendedName>
</protein>
<dbReference type="AlphaFoldDB" id="A0A8C4T7Y8"/>
<accession>A0A8C4T7Y8</accession>
<keyword evidence="4" id="KW-1185">Reference proteome</keyword>
<dbReference type="Gene3D" id="1.10.4020.10">
    <property type="entry name" value="DNA breaking-rejoining enzymes"/>
    <property type="match status" value="1"/>
</dbReference>
<sequence length="127" mass="14694">ICVTDLNLSLDIRTCLGMPHMQCFKRYGISPEQQAREWREWQFDPEPPLQTQAFEAWSKVCRWLRPDINNSHKLAELLLCETFVHALPENIRSEWSSRCTQQACGATPEPSRRAPEPSIHPSKGQSF</sequence>
<reference evidence="3" key="3">
    <citation type="submission" date="2025-09" db="UniProtKB">
        <authorList>
            <consortium name="Ensembl"/>
        </authorList>
    </citation>
    <scope>IDENTIFICATION</scope>
</reference>
<organism evidence="3 4">
    <name type="scientific">Erpetoichthys calabaricus</name>
    <name type="common">Rope fish</name>
    <name type="synonym">Calamoichthys calabaricus</name>
    <dbReference type="NCBI Taxonomy" id="27687"/>
    <lineage>
        <taxon>Eukaryota</taxon>
        <taxon>Metazoa</taxon>
        <taxon>Chordata</taxon>
        <taxon>Craniata</taxon>
        <taxon>Vertebrata</taxon>
        <taxon>Euteleostomi</taxon>
        <taxon>Actinopterygii</taxon>
        <taxon>Polypteriformes</taxon>
        <taxon>Polypteridae</taxon>
        <taxon>Erpetoichthys</taxon>
    </lineage>
</organism>
<reference evidence="3" key="2">
    <citation type="submission" date="2025-08" db="UniProtKB">
        <authorList>
            <consortium name="Ensembl"/>
        </authorList>
    </citation>
    <scope>IDENTIFICATION</scope>
</reference>
<evidence type="ECO:0000313" key="4">
    <source>
        <dbReference type="Proteomes" id="UP000694620"/>
    </source>
</evidence>
<feature type="region of interest" description="Disordered" evidence="1">
    <location>
        <begin position="103"/>
        <end position="127"/>
    </location>
</feature>
<dbReference type="InterPro" id="IPR003309">
    <property type="entry name" value="SCAN_dom"/>
</dbReference>
<evidence type="ECO:0000313" key="3">
    <source>
        <dbReference type="Ensembl" id="ENSECRP00000026888.1"/>
    </source>
</evidence>
<dbReference type="InterPro" id="IPR038269">
    <property type="entry name" value="SCAN_sf"/>
</dbReference>
<reference evidence="3" key="1">
    <citation type="submission" date="2021-06" db="EMBL/GenBank/DDBJ databases">
        <authorList>
            <consortium name="Wellcome Sanger Institute Data Sharing"/>
        </authorList>
    </citation>
    <scope>NUCLEOTIDE SEQUENCE [LARGE SCALE GENOMIC DNA]</scope>
</reference>
<dbReference type="PROSITE" id="PS50804">
    <property type="entry name" value="SCAN_BOX"/>
    <property type="match status" value="1"/>
</dbReference>
<dbReference type="GeneTree" id="ENSGT00980000202087"/>
<dbReference type="SUPFAM" id="SSF47353">
    <property type="entry name" value="Retrovirus capsid dimerization domain-like"/>
    <property type="match status" value="1"/>
</dbReference>
<proteinExistence type="predicted"/>
<dbReference type="Proteomes" id="UP000694620">
    <property type="component" value="Chromosome 13"/>
</dbReference>
<name>A0A8C4T7Y8_ERPCA</name>
<dbReference type="Ensembl" id="ENSECRT00000027455.1">
    <property type="protein sequence ID" value="ENSECRP00000026888.1"/>
    <property type="gene ID" value="ENSECRG00000018176.1"/>
</dbReference>
<evidence type="ECO:0000256" key="1">
    <source>
        <dbReference type="SAM" id="MobiDB-lite"/>
    </source>
</evidence>
<dbReference type="Pfam" id="PF02023">
    <property type="entry name" value="SCAN"/>
    <property type="match status" value="1"/>
</dbReference>
<evidence type="ECO:0000259" key="2">
    <source>
        <dbReference type="PROSITE" id="PS50804"/>
    </source>
</evidence>